<dbReference type="Proteomes" id="UP000245390">
    <property type="component" value="Unassembled WGS sequence"/>
</dbReference>
<keyword evidence="4" id="KW-1185">Reference proteome</keyword>
<feature type="compositionally biased region" description="Gly residues" evidence="1">
    <location>
        <begin position="149"/>
        <end position="178"/>
    </location>
</feature>
<name>A0A316G5H3_9RHOB</name>
<evidence type="ECO:0000256" key="2">
    <source>
        <dbReference type="SAM" id="SignalP"/>
    </source>
</evidence>
<organism evidence="3 4">
    <name type="scientific">Silicimonas algicola</name>
    <dbReference type="NCBI Taxonomy" id="1826607"/>
    <lineage>
        <taxon>Bacteria</taxon>
        <taxon>Pseudomonadati</taxon>
        <taxon>Pseudomonadota</taxon>
        <taxon>Alphaproteobacteria</taxon>
        <taxon>Rhodobacterales</taxon>
        <taxon>Paracoccaceae</taxon>
    </lineage>
</organism>
<protein>
    <recommendedName>
        <fullName evidence="5">Membrane protein YkoI</fullName>
    </recommendedName>
</protein>
<proteinExistence type="predicted"/>
<feature type="chain" id="PRO_5016458465" description="Membrane protein YkoI" evidence="2">
    <location>
        <begin position="22"/>
        <end position="178"/>
    </location>
</feature>
<comment type="caution">
    <text evidence="3">The sequence shown here is derived from an EMBL/GenBank/DDBJ whole genome shotgun (WGS) entry which is preliminary data.</text>
</comment>
<feature type="region of interest" description="Disordered" evidence="1">
    <location>
        <begin position="111"/>
        <end position="178"/>
    </location>
</feature>
<keyword evidence="2" id="KW-0732">Signal</keyword>
<dbReference type="KEGG" id="salo:EF888_17785"/>
<evidence type="ECO:0000313" key="3">
    <source>
        <dbReference type="EMBL" id="PWK56098.1"/>
    </source>
</evidence>
<reference evidence="3 4" key="1">
    <citation type="submission" date="2018-05" db="EMBL/GenBank/DDBJ databases">
        <title>Genomic Encyclopedia of Type Strains, Phase IV (KMG-IV): sequencing the most valuable type-strain genomes for metagenomic binning, comparative biology and taxonomic classification.</title>
        <authorList>
            <person name="Goeker M."/>
        </authorList>
    </citation>
    <scope>NUCLEOTIDE SEQUENCE [LARGE SCALE GENOMIC DNA]</scope>
    <source>
        <strain evidence="3 4">DSM 103371</strain>
    </source>
</reference>
<feature type="signal peptide" evidence="2">
    <location>
        <begin position="1"/>
        <end position="21"/>
    </location>
</feature>
<evidence type="ECO:0008006" key="5">
    <source>
        <dbReference type="Google" id="ProtNLM"/>
    </source>
</evidence>
<evidence type="ECO:0000256" key="1">
    <source>
        <dbReference type="SAM" id="MobiDB-lite"/>
    </source>
</evidence>
<dbReference type="EMBL" id="QGGV01000005">
    <property type="protein sequence ID" value="PWK56098.1"/>
    <property type="molecule type" value="Genomic_DNA"/>
</dbReference>
<dbReference type="OrthoDB" id="7867303at2"/>
<sequence length="178" mass="17726">MKRFMLLVAVLAGVPCSAAMAEMREMGQNELRASVQSGVAIGLSEAWAMTKARLDGDLVDVRAFADDKIYYRIIAKRPDGQLVAVIIDARVGRLLSSKSSKAKEVMAASKNAAAASDGDLPSTQAGGGMSNSAAGVIGGGSPAETHNSGGTGRGGSSGGGNSGGGNSGGGNSGDRGRP</sequence>
<evidence type="ECO:0000313" key="4">
    <source>
        <dbReference type="Proteomes" id="UP000245390"/>
    </source>
</evidence>
<dbReference type="AlphaFoldDB" id="A0A316G5H3"/>
<dbReference type="RefSeq" id="WP_109759526.1">
    <property type="nucleotide sequence ID" value="NZ_CP034588.1"/>
</dbReference>
<accession>A0A316G5H3</accession>
<gene>
    <name evidence="3" type="ORF">C8D95_105164</name>
</gene>